<evidence type="ECO:0000313" key="3">
    <source>
        <dbReference type="Proteomes" id="UP000594001"/>
    </source>
</evidence>
<evidence type="ECO:0000313" key="2">
    <source>
        <dbReference type="EMBL" id="QOL19733.1"/>
    </source>
</evidence>
<proteinExistence type="predicted"/>
<feature type="transmembrane region" description="Helical" evidence="1">
    <location>
        <begin position="135"/>
        <end position="157"/>
    </location>
</feature>
<protein>
    <submittedName>
        <fullName evidence="2">DUF2628 domain-containing protein</fullName>
    </submittedName>
</protein>
<dbReference type="Pfam" id="PF10947">
    <property type="entry name" value="DUF2628"/>
    <property type="match status" value="1"/>
</dbReference>
<keyword evidence="3" id="KW-1185">Reference proteome</keyword>
<name>A0A7L9RSY7_9PROT</name>
<keyword evidence="1" id="KW-1133">Transmembrane helix</keyword>
<feature type="transmembrane region" description="Helical" evidence="1">
    <location>
        <begin position="67"/>
        <end position="85"/>
    </location>
</feature>
<organism evidence="2 3">
    <name type="scientific">Candidatus Bodocaedibacter vickermanii</name>
    <dbReference type="NCBI Taxonomy" id="2741701"/>
    <lineage>
        <taxon>Bacteria</taxon>
        <taxon>Pseudomonadati</taxon>
        <taxon>Pseudomonadota</taxon>
        <taxon>Alphaproteobacteria</taxon>
        <taxon>Holosporales</taxon>
        <taxon>Candidatus Paracaedibacteraceae</taxon>
        <taxon>Candidatus Bodocaedibacter</taxon>
    </lineage>
</organism>
<dbReference type="Proteomes" id="UP000594001">
    <property type="component" value="Chromosome"/>
</dbReference>
<dbReference type="EMBL" id="CP054719">
    <property type="protein sequence ID" value="QOL19733.1"/>
    <property type="molecule type" value="Genomic_DNA"/>
</dbReference>
<keyword evidence="1" id="KW-0472">Membrane</keyword>
<evidence type="ECO:0000256" key="1">
    <source>
        <dbReference type="SAM" id="Phobius"/>
    </source>
</evidence>
<dbReference type="KEGG" id="pbal:CPBP_00500"/>
<dbReference type="AlphaFoldDB" id="A0A7L9RSY7"/>
<accession>A0A7L9RSY7</accession>
<feature type="transmembrane region" description="Helical" evidence="1">
    <location>
        <begin position="42"/>
        <end position="61"/>
    </location>
</feature>
<keyword evidence="1" id="KW-0812">Transmembrane</keyword>
<gene>
    <name evidence="2" type="ORF">CPBP_00500</name>
</gene>
<feature type="transmembrane region" description="Helical" evidence="1">
    <location>
        <begin position="97"/>
        <end position="115"/>
    </location>
</feature>
<reference evidence="2 3" key="1">
    <citation type="submission" date="2020-06" db="EMBL/GenBank/DDBJ databases">
        <title>The endosymbiont of the kinetoplastid Bodo saltans is a Paracaedibacter-like alpha-proteobacterium possessing a putative toxin-antitoxin system.</title>
        <authorList>
            <person name="Midha S."/>
            <person name="Rigden D.J."/>
            <person name="Siozios S."/>
            <person name="Hurst G.D.D."/>
            <person name="Jackson A.P."/>
        </authorList>
    </citation>
    <scope>NUCLEOTIDE SEQUENCE [LARGE SCALE GENOMIC DNA]</scope>
    <source>
        <strain evidence="2">Lake Konstanz</strain>
    </source>
</reference>
<dbReference type="InterPro" id="IPR024399">
    <property type="entry name" value="DUF2628"/>
</dbReference>
<sequence length="161" mass="18587">MNIEEVYFAIRHKFEPQTLAEAGEEALTYGTRRYIKLFRTKGYKPLFVSRNIPAIFLGPIWFLYRRLYALALVFPILWFGIELGIRQYTKNDTLVDCLELVFSIYISLFANSLYINNTRRRFARGVKSSPSRLAVYAGVVGVVLFGIVSLVALKLYLVMIE</sequence>
<dbReference type="RefSeq" id="WP_350332476.1">
    <property type="nucleotide sequence ID" value="NZ_CP054719.1"/>
</dbReference>